<name>A0A446CWB3_9BURK</name>
<dbReference type="CDD" id="cd07197">
    <property type="entry name" value="nitrilase"/>
    <property type="match status" value="1"/>
</dbReference>
<dbReference type="InterPro" id="IPR003010">
    <property type="entry name" value="C-N_Hydrolase"/>
</dbReference>
<dbReference type="PANTHER" id="PTHR43674:SF16">
    <property type="entry name" value="CARBON-NITROGEN FAMILY, PUTATIVE (AFU_ORTHOLOGUE AFUA_5G02350)-RELATED"/>
    <property type="match status" value="1"/>
</dbReference>
<proteinExistence type="inferred from homology"/>
<dbReference type="AlphaFoldDB" id="A0A446CWB3"/>
<dbReference type="PANTHER" id="PTHR43674">
    <property type="entry name" value="NITRILASE C965.09-RELATED"/>
    <property type="match status" value="1"/>
</dbReference>
<evidence type="ECO:0000313" key="5">
    <source>
        <dbReference type="Proteomes" id="UP000289465"/>
    </source>
</evidence>
<dbReference type="Pfam" id="PF00795">
    <property type="entry name" value="CN_hydrolase"/>
    <property type="match status" value="1"/>
</dbReference>
<dbReference type="EMBL" id="UFQC01000035">
    <property type="protein sequence ID" value="SSW72142.1"/>
    <property type="molecule type" value="Genomic_DNA"/>
</dbReference>
<dbReference type="GO" id="GO:0016811">
    <property type="term" value="F:hydrolase activity, acting on carbon-nitrogen (but not peptide) bonds, in linear amides"/>
    <property type="evidence" value="ECO:0007669"/>
    <property type="project" value="TreeGrafter"/>
</dbReference>
<dbReference type="Proteomes" id="UP000289465">
    <property type="component" value="Unassembled WGS sequence"/>
</dbReference>
<dbReference type="InterPro" id="IPR036526">
    <property type="entry name" value="C-N_Hydrolase_sf"/>
</dbReference>
<evidence type="ECO:0000256" key="1">
    <source>
        <dbReference type="ARBA" id="ARBA00010613"/>
    </source>
</evidence>
<dbReference type="InterPro" id="IPR001110">
    <property type="entry name" value="UPF0012_CS"/>
</dbReference>
<dbReference type="PROSITE" id="PS50263">
    <property type="entry name" value="CN_HYDROLASE"/>
    <property type="match status" value="1"/>
</dbReference>
<gene>
    <name evidence="4" type="primary">ramA</name>
    <name evidence="4" type="ORF">AVE30378_04949</name>
</gene>
<evidence type="ECO:0000259" key="3">
    <source>
        <dbReference type="PROSITE" id="PS50263"/>
    </source>
</evidence>
<dbReference type="EC" id="3.5.1.100" evidence="4"/>
<evidence type="ECO:0000313" key="4">
    <source>
        <dbReference type="EMBL" id="SSW72142.1"/>
    </source>
</evidence>
<feature type="domain" description="CN hydrolase" evidence="3">
    <location>
        <begin position="2"/>
        <end position="259"/>
    </location>
</feature>
<comment type="similarity">
    <text evidence="1">Belongs to the carbon-nitrogen hydrolase superfamily. NIT1/NIT2 family.</text>
</comment>
<dbReference type="InterPro" id="IPR050345">
    <property type="entry name" value="Aliph_Amidase/BUP"/>
</dbReference>
<accession>A0A446CWB3</accession>
<dbReference type="RefSeq" id="WP_129244711.1">
    <property type="nucleotide sequence ID" value="NZ_UFQC01000035.1"/>
</dbReference>
<dbReference type="PROSITE" id="PS01227">
    <property type="entry name" value="UPF0012"/>
    <property type="match status" value="1"/>
</dbReference>
<protein>
    <submittedName>
        <fullName evidence="4">(R)-stereoselective amidase</fullName>
        <ecNumber evidence="4">3.5.1.100</ecNumber>
    </submittedName>
</protein>
<dbReference type="OrthoDB" id="9811121at2"/>
<sequence>MIRAALVQFEPRALDPAGNFRRMASAIEAEGKDADLIVFPELSNTGYVEPVAAGGSIEAKVPDFGLALWEACADLHGEEIQGLSELAARHRAYLVLGLGLRDPQMRGVMRNASVLIGPRGIEGAYFKVHQWHNEKLYFKKGDQIETWSGPGCRLGMQICYDIRFPEITRILALQGADVVTNIWASSGVDGAPVADEGLFIHRAYTRATENGVFFLSCNRAGVQAGHRFFGRSCAVAPNGRVIGALEHDAEDVLRVEIDLQEVSRYRAFTGIWTDRDPALYARYLNAGR</sequence>
<reference evidence="4 5" key="1">
    <citation type="submission" date="2018-07" db="EMBL/GenBank/DDBJ databases">
        <authorList>
            <person name="Peeters C."/>
        </authorList>
    </citation>
    <scope>NUCLEOTIDE SEQUENCE [LARGE SCALE GENOMIC DNA]</scope>
    <source>
        <strain evidence="4 5">LMG 30378</strain>
    </source>
</reference>
<dbReference type="SUPFAM" id="SSF56317">
    <property type="entry name" value="Carbon-nitrogen hydrolase"/>
    <property type="match status" value="1"/>
</dbReference>
<organism evidence="4 5">
    <name type="scientific">Achromobacter veterisilvae</name>
    <dbReference type="NCBI Taxonomy" id="2069367"/>
    <lineage>
        <taxon>Bacteria</taxon>
        <taxon>Pseudomonadati</taxon>
        <taxon>Pseudomonadota</taxon>
        <taxon>Betaproteobacteria</taxon>
        <taxon>Burkholderiales</taxon>
        <taxon>Alcaligenaceae</taxon>
        <taxon>Achromobacter</taxon>
    </lineage>
</organism>
<evidence type="ECO:0000256" key="2">
    <source>
        <dbReference type="ARBA" id="ARBA00022801"/>
    </source>
</evidence>
<keyword evidence="2 4" id="KW-0378">Hydrolase</keyword>
<dbReference type="Gene3D" id="3.60.110.10">
    <property type="entry name" value="Carbon-nitrogen hydrolase"/>
    <property type="match status" value="1"/>
</dbReference>